<reference evidence="2" key="2">
    <citation type="submission" date="2013-04" db="UniProtKB">
        <authorList>
            <consortium name="EnsemblPlants"/>
        </authorList>
    </citation>
    <scope>IDENTIFICATION</scope>
</reference>
<dbReference type="AlphaFoldDB" id="J3KYB7"/>
<protein>
    <submittedName>
        <fullName evidence="2">Uncharacterized protein</fullName>
    </submittedName>
</protein>
<organism evidence="2">
    <name type="scientific">Oryza brachyantha</name>
    <name type="common">malo sina</name>
    <dbReference type="NCBI Taxonomy" id="4533"/>
    <lineage>
        <taxon>Eukaryota</taxon>
        <taxon>Viridiplantae</taxon>
        <taxon>Streptophyta</taxon>
        <taxon>Embryophyta</taxon>
        <taxon>Tracheophyta</taxon>
        <taxon>Spermatophyta</taxon>
        <taxon>Magnoliopsida</taxon>
        <taxon>Liliopsida</taxon>
        <taxon>Poales</taxon>
        <taxon>Poaceae</taxon>
        <taxon>BOP clade</taxon>
        <taxon>Oryzoideae</taxon>
        <taxon>Oryzeae</taxon>
        <taxon>Oryzinae</taxon>
        <taxon>Oryza</taxon>
    </lineage>
</organism>
<name>J3KYB7_ORYBR</name>
<dbReference type="HOGENOM" id="CLU_2149708_0_0_1"/>
<feature type="compositionally biased region" description="Low complexity" evidence="1">
    <location>
        <begin position="75"/>
        <end position="90"/>
    </location>
</feature>
<feature type="region of interest" description="Disordered" evidence="1">
    <location>
        <begin position="62"/>
        <end position="112"/>
    </location>
</feature>
<feature type="region of interest" description="Disordered" evidence="1">
    <location>
        <begin position="23"/>
        <end position="44"/>
    </location>
</feature>
<proteinExistence type="predicted"/>
<reference evidence="2" key="1">
    <citation type="journal article" date="2013" name="Nat. Commun.">
        <title>Whole-genome sequencing of Oryza brachyantha reveals mechanisms underlying Oryza genome evolution.</title>
        <authorList>
            <person name="Chen J."/>
            <person name="Huang Q."/>
            <person name="Gao D."/>
            <person name="Wang J."/>
            <person name="Lang Y."/>
            <person name="Liu T."/>
            <person name="Li B."/>
            <person name="Bai Z."/>
            <person name="Luis Goicoechea J."/>
            <person name="Liang C."/>
            <person name="Chen C."/>
            <person name="Zhang W."/>
            <person name="Sun S."/>
            <person name="Liao Y."/>
            <person name="Zhang X."/>
            <person name="Yang L."/>
            <person name="Song C."/>
            <person name="Wang M."/>
            <person name="Shi J."/>
            <person name="Liu G."/>
            <person name="Liu J."/>
            <person name="Zhou H."/>
            <person name="Zhou W."/>
            <person name="Yu Q."/>
            <person name="An N."/>
            <person name="Chen Y."/>
            <person name="Cai Q."/>
            <person name="Wang B."/>
            <person name="Liu B."/>
            <person name="Min J."/>
            <person name="Huang Y."/>
            <person name="Wu H."/>
            <person name="Li Z."/>
            <person name="Zhang Y."/>
            <person name="Yin Y."/>
            <person name="Song W."/>
            <person name="Jiang J."/>
            <person name="Jackson S.A."/>
            <person name="Wing R.A."/>
            <person name="Wang J."/>
            <person name="Chen M."/>
        </authorList>
    </citation>
    <scope>NUCLEOTIDE SEQUENCE [LARGE SCALE GENOMIC DNA]</scope>
    <source>
        <strain evidence="2">cv. IRGC 101232</strain>
    </source>
</reference>
<feature type="compositionally biased region" description="Basic and acidic residues" evidence="1">
    <location>
        <begin position="23"/>
        <end position="37"/>
    </location>
</feature>
<evidence type="ECO:0000313" key="3">
    <source>
        <dbReference type="Proteomes" id="UP000006038"/>
    </source>
</evidence>
<evidence type="ECO:0000313" key="2">
    <source>
        <dbReference type="EnsemblPlants" id="OB01G19730.1"/>
    </source>
</evidence>
<feature type="compositionally biased region" description="Basic and acidic residues" evidence="1">
    <location>
        <begin position="92"/>
        <end position="112"/>
    </location>
</feature>
<dbReference type="STRING" id="4533.J3KYB7"/>
<sequence>MQPPHILRGDHRRRSRFVLAVLQDDRAPSASPEEPRRYGLNGSASRVGYDNAAVEAYLGSNGNGRGNGVAVKPPAESQSSAVLVSASAAQGDDERRRKERAEEISREDAWFK</sequence>
<evidence type="ECO:0000256" key="1">
    <source>
        <dbReference type="SAM" id="MobiDB-lite"/>
    </source>
</evidence>
<dbReference type="Proteomes" id="UP000006038">
    <property type="component" value="Chromosome 1"/>
</dbReference>
<dbReference type="Gramene" id="OB01G19730.1">
    <property type="protein sequence ID" value="OB01G19730.1"/>
    <property type="gene ID" value="OB01G19730"/>
</dbReference>
<accession>J3KYB7</accession>
<dbReference type="EnsemblPlants" id="OB01G19730.1">
    <property type="protein sequence ID" value="OB01G19730.1"/>
    <property type="gene ID" value="OB01G19730"/>
</dbReference>
<keyword evidence="3" id="KW-1185">Reference proteome</keyword>